<dbReference type="EMBL" id="MCFJ01000026">
    <property type="protein sequence ID" value="ORY55654.1"/>
    <property type="molecule type" value="Genomic_DNA"/>
</dbReference>
<accession>A0A1Y2D8Z7</accession>
<comment type="caution">
    <text evidence="2">The sequence shown here is derived from an EMBL/GenBank/DDBJ whole genome shotgun (WGS) entry which is preliminary data.</text>
</comment>
<dbReference type="STRING" id="1141098.A0A1Y2D8Z7"/>
<dbReference type="Gene3D" id="2.30.180.10">
    <property type="entry name" value="FAS1 domain"/>
    <property type="match status" value="2"/>
</dbReference>
<dbReference type="PANTHER" id="PTHR10900">
    <property type="entry name" value="PERIOSTIN-RELATED"/>
    <property type="match status" value="1"/>
</dbReference>
<dbReference type="OrthoDB" id="286301at2759"/>
<dbReference type="GO" id="GO:0000329">
    <property type="term" value="C:fungal-type vacuole membrane"/>
    <property type="evidence" value="ECO:0007669"/>
    <property type="project" value="TreeGrafter"/>
</dbReference>
<dbReference type="RefSeq" id="XP_040709712.1">
    <property type="nucleotide sequence ID" value="XM_040853489.1"/>
</dbReference>
<dbReference type="InterPro" id="IPR000782">
    <property type="entry name" value="FAS1_domain"/>
</dbReference>
<gene>
    <name evidence="2" type="ORF">BCR38DRAFT_123085</name>
</gene>
<dbReference type="GO" id="GO:0016236">
    <property type="term" value="P:macroautophagy"/>
    <property type="evidence" value="ECO:0007669"/>
    <property type="project" value="TreeGrafter"/>
</dbReference>
<dbReference type="Pfam" id="PF02469">
    <property type="entry name" value="Fasciclin"/>
    <property type="match status" value="2"/>
</dbReference>
<dbReference type="AlphaFoldDB" id="A0A1Y2D8Z7"/>
<evidence type="ECO:0000313" key="2">
    <source>
        <dbReference type="EMBL" id="ORY55654.1"/>
    </source>
</evidence>
<dbReference type="PROSITE" id="PS50213">
    <property type="entry name" value="FAS1"/>
    <property type="match status" value="2"/>
</dbReference>
<dbReference type="SMART" id="SM00554">
    <property type="entry name" value="FAS1"/>
    <property type="match status" value="2"/>
</dbReference>
<feature type="domain" description="FAS1" evidence="1">
    <location>
        <begin position="1"/>
        <end position="99"/>
    </location>
</feature>
<dbReference type="InterPro" id="IPR050904">
    <property type="entry name" value="Adhesion/Biosynth-related"/>
</dbReference>
<proteinExistence type="predicted"/>
<keyword evidence="3" id="KW-1185">Reference proteome</keyword>
<reference evidence="2 3" key="1">
    <citation type="submission" date="2016-07" db="EMBL/GenBank/DDBJ databases">
        <title>Pervasive Adenine N6-methylation of Active Genes in Fungi.</title>
        <authorList>
            <consortium name="DOE Joint Genome Institute"/>
            <person name="Mondo S.J."/>
            <person name="Dannebaum R.O."/>
            <person name="Kuo R.C."/>
            <person name="Labutti K."/>
            <person name="Haridas S."/>
            <person name="Kuo A."/>
            <person name="Salamov A."/>
            <person name="Ahrendt S.R."/>
            <person name="Lipzen A."/>
            <person name="Sullivan W."/>
            <person name="Andreopoulos W.B."/>
            <person name="Clum A."/>
            <person name="Lindquist E."/>
            <person name="Daum C."/>
            <person name="Ramamoorthy G.K."/>
            <person name="Gryganskyi A."/>
            <person name="Culley D."/>
            <person name="Magnuson J.K."/>
            <person name="James T.Y."/>
            <person name="O'Malley M.A."/>
            <person name="Stajich J.E."/>
            <person name="Spatafora J.W."/>
            <person name="Visel A."/>
            <person name="Grigoriev I.V."/>
        </authorList>
    </citation>
    <scope>NUCLEOTIDE SEQUENCE [LARGE SCALE GENOMIC DNA]</scope>
    <source>
        <strain evidence="2 3">CBS 129021</strain>
    </source>
</reference>
<evidence type="ECO:0000313" key="3">
    <source>
        <dbReference type="Proteomes" id="UP000193689"/>
    </source>
</evidence>
<dbReference type="SUPFAM" id="SSF82153">
    <property type="entry name" value="FAS1 domain"/>
    <property type="match status" value="2"/>
</dbReference>
<dbReference type="InParanoid" id="A0A1Y2D8Z7"/>
<organism evidence="2 3">
    <name type="scientific">Pseudomassariella vexata</name>
    <dbReference type="NCBI Taxonomy" id="1141098"/>
    <lineage>
        <taxon>Eukaryota</taxon>
        <taxon>Fungi</taxon>
        <taxon>Dikarya</taxon>
        <taxon>Ascomycota</taxon>
        <taxon>Pezizomycotina</taxon>
        <taxon>Sordariomycetes</taxon>
        <taxon>Xylariomycetidae</taxon>
        <taxon>Amphisphaeriales</taxon>
        <taxon>Pseudomassariaceae</taxon>
        <taxon>Pseudomassariella</taxon>
    </lineage>
</organism>
<dbReference type="InterPro" id="IPR036378">
    <property type="entry name" value="FAS1_dom_sf"/>
</dbReference>
<evidence type="ECO:0000259" key="1">
    <source>
        <dbReference type="PROSITE" id="PS50213"/>
    </source>
</evidence>
<feature type="domain" description="FAS1" evidence="1">
    <location>
        <begin position="101"/>
        <end position="242"/>
    </location>
</feature>
<dbReference type="GeneID" id="63769701"/>
<dbReference type="Proteomes" id="UP000193689">
    <property type="component" value="Unassembled WGS sequence"/>
</dbReference>
<name>A0A1Y2D8Z7_9PEZI</name>
<protein>
    <submittedName>
        <fullName evidence="2">FAS1 domain-containing protein</fullName>
    </submittedName>
</protein>
<dbReference type="PANTHER" id="PTHR10900:SF77">
    <property type="entry name" value="FI19380P1"/>
    <property type="match status" value="1"/>
</dbReference>
<sequence length="316" mass="31843">MMQTMPGAAQVSQNATALTALLQYHVVNGMFQSSTFLTTPLVASTLLTATPNNPNTSGTAQTLQLTKSLVLSGFKQPSTLTQLDIPFTGGIMHILNTVLTPPAPPSITALDTGLTSLAGALVQTNMAGGVDALPAGVTIFAPSNGAFEAVGAVVQGASRELLGNVLEYHVLSSSVTNGGALFSKDLKDMAERNGGSVSLRTLQGGTVTVRSEEGKLFVNSARVTNGDIITSNGVIHVIDNVMNPLATTAKPVAAQATQSPVFAGASSQNQAPFTSGLTPTTTLVPATLDVGGGGYAALPTAALMGVAGAAAVIANL</sequence>